<reference evidence="1 2" key="1">
    <citation type="submission" date="2017-09" db="EMBL/GenBank/DDBJ databases">
        <title>Large-scale bioinformatics analysis of Bacillus genomes uncovers conserved roles of natural products in bacterial physiology.</title>
        <authorList>
            <consortium name="Agbiome Team Llc"/>
            <person name="Bleich R.M."/>
            <person name="Grubbs K.J."/>
            <person name="Santa Maria K.C."/>
            <person name="Allen S.E."/>
            <person name="Farag S."/>
            <person name="Shank E.A."/>
            <person name="Bowers A."/>
        </authorList>
    </citation>
    <scope>NUCLEOTIDE SEQUENCE [LARGE SCALE GENOMIC DNA]</scope>
    <source>
        <strain evidence="1 2">AFS094862</strain>
    </source>
</reference>
<dbReference type="RefSeq" id="WP_098643672.1">
    <property type="nucleotide sequence ID" value="NZ_NVFS01000106.1"/>
</dbReference>
<dbReference type="AlphaFoldDB" id="A0A2B7VU37"/>
<dbReference type="EMBL" id="NVOI01000054">
    <property type="protein sequence ID" value="PGG90753.1"/>
    <property type="molecule type" value="Genomic_DNA"/>
</dbReference>
<evidence type="ECO:0000313" key="2">
    <source>
        <dbReference type="Proteomes" id="UP000225320"/>
    </source>
</evidence>
<dbReference type="Proteomes" id="UP000225320">
    <property type="component" value="Unassembled WGS sequence"/>
</dbReference>
<protein>
    <submittedName>
        <fullName evidence="1">Uncharacterized protein</fullName>
    </submittedName>
</protein>
<gene>
    <name evidence="1" type="ORF">CON73_15335</name>
</gene>
<organism evidence="1 2">
    <name type="scientific">Bacillus toyonensis</name>
    <dbReference type="NCBI Taxonomy" id="155322"/>
    <lineage>
        <taxon>Bacteria</taxon>
        <taxon>Bacillati</taxon>
        <taxon>Bacillota</taxon>
        <taxon>Bacilli</taxon>
        <taxon>Bacillales</taxon>
        <taxon>Bacillaceae</taxon>
        <taxon>Bacillus</taxon>
        <taxon>Bacillus cereus group</taxon>
    </lineage>
</organism>
<sequence>MKKCQKVKELVRMLKELADEHRFGGFNEYDQEITNLFEEILPHLSHEGLNFAMGYIEEASKIGVNRRKPMTSDDMFIWKIDNRKTVGRNI</sequence>
<name>A0A2B7VU37_9BACI</name>
<evidence type="ECO:0000313" key="1">
    <source>
        <dbReference type="EMBL" id="PGG90753.1"/>
    </source>
</evidence>
<proteinExistence type="predicted"/>
<comment type="caution">
    <text evidence="1">The sequence shown here is derived from an EMBL/GenBank/DDBJ whole genome shotgun (WGS) entry which is preliminary data.</text>
</comment>
<accession>A0A2B7VU37</accession>